<dbReference type="CDD" id="cd01948">
    <property type="entry name" value="EAL"/>
    <property type="match status" value="1"/>
</dbReference>
<dbReference type="Pfam" id="PF00563">
    <property type="entry name" value="EAL"/>
    <property type="match status" value="1"/>
</dbReference>
<dbReference type="EMBL" id="AYKF01000143">
    <property type="protein sequence ID" value="ROO23096.1"/>
    <property type="molecule type" value="Genomic_DNA"/>
</dbReference>
<dbReference type="Pfam" id="PF00990">
    <property type="entry name" value="GGDEF"/>
    <property type="match status" value="1"/>
</dbReference>
<dbReference type="InterPro" id="IPR043128">
    <property type="entry name" value="Rev_trsase/Diguanyl_cyclase"/>
</dbReference>
<organism evidence="2 3">
    <name type="scientific">Salinisphaera orenii YIM 95161</name>
    <dbReference type="NCBI Taxonomy" id="1051139"/>
    <lineage>
        <taxon>Bacteria</taxon>
        <taxon>Pseudomonadati</taxon>
        <taxon>Pseudomonadota</taxon>
        <taxon>Gammaproteobacteria</taxon>
        <taxon>Salinisphaerales</taxon>
        <taxon>Salinisphaeraceae</taxon>
        <taxon>Salinisphaera</taxon>
    </lineage>
</organism>
<feature type="domain" description="EAL" evidence="1">
    <location>
        <begin position="345"/>
        <end position="599"/>
    </location>
</feature>
<name>A0A423PDD2_9GAMM</name>
<dbReference type="RefSeq" id="WP_123592571.1">
    <property type="nucleotide sequence ID" value="NZ_AYKF01000143.1"/>
</dbReference>
<dbReference type="SUPFAM" id="SSF55073">
    <property type="entry name" value="Nucleotide cyclase"/>
    <property type="match status" value="1"/>
</dbReference>
<comment type="caution">
    <text evidence="2">The sequence shown here is derived from an EMBL/GenBank/DDBJ whole genome shotgun (WGS) entry which is preliminary data.</text>
</comment>
<dbReference type="InterPro" id="IPR035919">
    <property type="entry name" value="EAL_sf"/>
</dbReference>
<evidence type="ECO:0000313" key="2">
    <source>
        <dbReference type="EMBL" id="ROO23096.1"/>
    </source>
</evidence>
<dbReference type="PANTHER" id="PTHR33121">
    <property type="entry name" value="CYCLIC DI-GMP PHOSPHODIESTERASE PDEF"/>
    <property type="match status" value="1"/>
</dbReference>
<proteinExistence type="predicted"/>
<dbReference type="InterPro" id="IPR050706">
    <property type="entry name" value="Cyclic-di-GMP_PDE-like"/>
</dbReference>
<sequence>MSTSHASTREAERLNALHRLDLIHAPRDPVLDRATGLAARLLDMPVSLVTLVDASRQWFKAGVGVELLGTPRAHSFCAHAIEADEVMVVPDLVADDRFADNPFVAQPPHVRFYAGAPIRTIDGYSLGTLCVMSREPQPDFGVEQTQTLVDLAALVSGWVRMRESAGYLDAATGIFTRQRLLETLGTALRRSPTAGDSHASLLGVVDVAMPRQMHDLIQVLGYQHTERFIAECIERLADALGHAHPIYRIGLFRFGVLLREQPDERTRDYLYRLMKTLRQPFDSEIGILLAPDTVMGVTRIDAGDEADIDAAEILRRASAAADDAWESDCCWCYYEPAGEARRQRRVRLLTDLRGALEAGDELYLEYQPKVDVARGDCVGVEALLRWQHPVLGFVSPAELIDAAERTALMRPLTDWVLDTALAQNAAWRRRGLTLPVAVNLSAHDIADEAIVERVDAHLRRHALPGDSLEVEFTESTLIDDLDAAVPRLEQLHAIGVTTAIDDFGTGYCNLAYLQKLNAGKIKIDRRFVQTLDRDERGQVLTRAIVRLAHDLDYRIVAEGVENQATLRLLLDWGCEQAQGYLFARPLTADALHDWVRSSEPVALS</sequence>
<dbReference type="Proteomes" id="UP000285123">
    <property type="component" value="Unassembled WGS sequence"/>
</dbReference>
<dbReference type="InterPro" id="IPR029787">
    <property type="entry name" value="Nucleotide_cyclase"/>
</dbReference>
<dbReference type="AlphaFoldDB" id="A0A423PDD2"/>
<dbReference type="Gene3D" id="3.30.450.40">
    <property type="match status" value="1"/>
</dbReference>
<dbReference type="Pfam" id="PF01590">
    <property type="entry name" value="GAF"/>
    <property type="match status" value="1"/>
</dbReference>
<accession>A0A423PDD2</accession>
<evidence type="ECO:0000313" key="3">
    <source>
        <dbReference type="Proteomes" id="UP000285123"/>
    </source>
</evidence>
<evidence type="ECO:0000259" key="1">
    <source>
        <dbReference type="PROSITE" id="PS50883"/>
    </source>
</evidence>
<protein>
    <submittedName>
        <fullName evidence="2">Diguanylate cyclase</fullName>
    </submittedName>
</protein>
<dbReference type="SMART" id="SM00052">
    <property type="entry name" value="EAL"/>
    <property type="match status" value="1"/>
</dbReference>
<dbReference type="SMART" id="SM00065">
    <property type="entry name" value="GAF"/>
    <property type="match status" value="1"/>
</dbReference>
<dbReference type="Gene3D" id="3.30.70.270">
    <property type="match status" value="1"/>
</dbReference>
<dbReference type="InterPro" id="IPR001633">
    <property type="entry name" value="EAL_dom"/>
</dbReference>
<dbReference type="InterPro" id="IPR000160">
    <property type="entry name" value="GGDEF_dom"/>
</dbReference>
<dbReference type="PANTHER" id="PTHR33121:SF19">
    <property type="entry name" value="CYCLIC DI-GMP PHOSPHODIESTERASE PA2567"/>
    <property type="match status" value="1"/>
</dbReference>
<reference evidence="2 3" key="1">
    <citation type="submission" date="2013-10" db="EMBL/GenBank/DDBJ databases">
        <title>Salinisphaera halophila YIM 95161 Genome Sequencing.</title>
        <authorList>
            <person name="Lai Q."/>
            <person name="Li C."/>
            <person name="Shao Z."/>
        </authorList>
    </citation>
    <scope>NUCLEOTIDE SEQUENCE [LARGE SCALE GENOMIC DNA]</scope>
    <source>
        <strain evidence="2 3">YIM 95161</strain>
    </source>
</reference>
<dbReference type="GO" id="GO:0071111">
    <property type="term" value="F:cyclic-guanylate-specific phosphodiesterase activity"/>
    <property type="evidence" value="ECO:0007669"/>
    <property type="project" value="InterPro"/>
</dbReference>
<dbReference type="Gene3D" id="3.20.20.450">
    <property type="entry name" value="EAL domain"/>
    <property type="match status" value="1"/>
</dbReference>
<dbReference type="SUPFAM" id="SSF55781">
    <property type="entry name" value="GAF domain-like"/>
    <property type="match status" value="1"/>
</dbReference>
<dbReference type="InterPro" id="IPR003018">
    <property type="entry name" value="GAF"/>
</dbReference>
<dbReference type="SMART" id="SM00267">
    <property type="entry name" value="GGDEF"/>
    <property type="match status" value="1"/>
</dbReference>
<dbReference type="InterPro" id="IPR029016">
    <property type="entry name" value="GAF-like_dom_sf"/>
</dbReference>
<dbReference type="OrthoDB" id="9804951at2"/>
<dbReference type="SUPFAM" id="SSF141868">
    <property type="entry name" value="EAL domain-like"/>
    <property type="match status" value="1"/>
</dbReference>
<gene>
    <name evidence="2" type="ORF">SAHL_16930</name>
</gene>
<dbReference type="PROSITE" id="PS50883">
    <property type="entry name" value="EAL"/>
    <property type="match status" value="1"/>
</dbReference>